<feature type="transmembrane region" description="Helical" evidence="1">
    <location>
        <begin position="306"/>
        <end position="324"/>
    </location>
</feature>
<feature type="domain" description="DUF418" evidence="2">
    <location>
        <begin position="210"/>
        <end position="372"/>
    </location>
</feature>
<sequence length="373" mass="40220">MSQTAPERTYSGPTPVAERSLAPDLARGVMLLLIALANTHTFLRGGPVPDMALLDRAVNWATTTFVDQRAYPMFALLFGYGVARIVARQSGTRKQTRKLLRRRSLLLIGIGVLHLVLLFGGDVLSMYGALLFLGLWAVHWKDRTLLLVAVLSLAITTAMNAAAAGDLTANQQSLSPDFTTQIADRLPDALGAVMVGWVMVVSPYLVGLWAGRRRVLEFPAEHQRLLTVTAVVGIAAAVLGAQPKALHLVLESTPTSAFAEGMHHVTGVIGGYGYAALIALVALRLSAQQPGRITQALAATGQRSMTCYLAQSPVWFIVFTPYLLDLSGELSLTATAALAIATWLATVLMADRMRAAGYRGPFEALTRRLTYRR</sequence>
<organism evidence="3 4">
    <name type="scientific">Kineosporia babensis</name>
    <dbReference type="NCBI Taxonomy" id="499548"/>
    <lineage>
        <taxon>Bacteria</taxon>
        <taxon>Bacillati</taxon>
        <taxon>Actinomycetota</taxon>
        <taxon>Actinomycetes</taxon>
        <taxon>Kineosporiales</taxon>
        <taxon>Kineosporiaceae</taxon>
        <taxon>Kineosporia</taxon>
    </lineage>
</organism>
<protein>
    <submittedName>
        <fullName evidence="3">DUF418 domain-containing protein</fullName>
    </submittedName>
</protein>
<dbReference type="Pfam" id="PF04235">
    <property type="entry name" value="DUF418"/>
    <property type="match status" value="1"/>
</dbReference>
<accession>A0A9X1SS44</accession>
<feature type="transmembrane region" description="Helical" evidence="1">
    <location>
        <begin position="145"/>
        <end position="169"/>
    </location>
</feature>
<keyword evidence="1" id="KW-0472">Membrane</keyword>
<keyword evidence="1" id="KW-1133">Transmembrane helix</keyword>
<dbReference type="AlphaFoldDB" id="A0A9X1SS44"/>
<dbReference type="EMBL" id="JAJOMB010000002">
    <property type="protein sequence ID" value="MCD5310272.1"/>
    <property type="molecule type" value="Genomic_DNA"/>
</dbReference>
<name>A0A9X1SS44_9ACTN</name>
<dbReference type="InterPro" id="IPR007349">
    <property type="entry name" value="DUF418"/>
</dbReference>
<dbReference type="PANTHER" id="PTHR30590">
    <property type="entry name" value="INNER MEMBRANE PROTEIN"/>
    <property type="match status" value="1"/>
</dbReference>
<feature type="transmembrane region" description="Helical" evidence="1">
    <location>
        <begin position="330"/>
        <end position="350"/>
    </location>
</feature>
<comment type="caution">
    <text evidence="3">The sequence shown here is derived from an EMBL/GenBank/DDBJ whole genome shotgun (WGS) entry which is preliminary data.</text>
</comment>
<evidence type="ECO:0000259" key="2">
    <source>
        <dbReference type="Pfam" id="PF04235"/>
    </source>
</evidence>
<feature type="transmembrane region" description="Helical" evidence="1">
    <location>
        <begin position="223"/>
        <end position="241"/>
    </location>
</feature>
<feature type="transmembrane region" description="Helical" evidence="1">
    <location>
        <begin position="70"/>
        <end position="87"/>
    </location>
</feature>
<feature type="transmembrane region" description="Helical" evidence="1">
    <location>
        <begin position="99"/>
        <end position="117"/>
    </location>
</feature>
<gene>
    <name evidence="3" type="ORF">LR394_05140</name>
</gene>
<evidence type="ECO:0000313" key="3">
    <source>
        <dbReference type="EMBL" id="MCD5310272.1"/>
    </source>
</evidence>
<evidence type="ECO:0000313" key="4">
    <source>
        <dbReference type="Proteomes" id="UP001138997"/>
    </source>
</evidence>
<dbReference type="Proteomes" id="UP001138997">
    <property type="component" value="Unassembled WGS sequence"/>
</dbReference>
<reference evidence="3" key="1">
    <citation type="submission" date="2021-11" db="EMBL/GenBank/DDBJ databases">
        <title>Streptomyces corallinus and Kineosporia corallina sp. nov., two new coral-derived marine actinobacteria.</title>
        <authorList>
            <person name="Buangrab K."/>
            <person name="Sutthacheep M."/>
            <person name="Yeemin T."/>
            <person name="Harunari E."/>
            <person name="Igarashi Y."/>
            <person name="Sripreechasak P."/>
            <person name="Kanchanasin P."/>
            <person name="Tanasupawat S."/>
            <person name="Phongsopitanun W."/>
        </authorList>
    </citation>
    <scope>NUCLEOTIDE SEQUENCE</scope>
    <source>
        <strain evidence="3">JCM 31032</strain>
    </source>
</reference>
<evidence type="ECO:0000256" key="1">
    <source>
        <dbReference type="SAM" id="Phobius"/>
    </source>
</evidence>
<feature type="transmembrane region" description="Helical" evidence="1">
    <location>
        <begin position="123"/>
        <end position="138"/>
    </location>
</feature>
<keyword evidence="1" id="KW-0812">Transmembrane</keyword>
<keyword evidence="4" id="KW-1185">Reference proteome</keyword>
<feature type="transmembrane region" description="Helical" evidence="1">
    <location>
        <begin position="261"/>
        <end position="285"/>
    </location>
</feature>
<dbReference type="RefSeq" id="WP_231439198.1">
    <property type="nucleotide sequence ID" value="NZ_JAJOMB010000002.1"/>
</dbReference>
<dbReference type="InterPro" id="IPR052529">
    <property type="entry name" value="Bact_Transport_Assoc"/>
</dbReference>
<proteinExistence type="predicted"/>
<feature type="transmembrane region" description="Helical" evidence="1">
    <location>
        <begin position="189"/>
        <end position="211"/>
    </location>
</feature>
<dbReference type="PANTHER" id="PTHR30590:SF2">
    <property type="entry name" value="INNER MEMBRANE PROTEIN"/>
    <property type="match status" value="1"/>
</dbReference>